<comment type="caution">
    <text evidence="1">The sequence shown here is derived from an EMBL/GenBank/DDBJ whole genome shotgun (WGS) entry which is preliminary data.</text>
</comment>
<protein>
    <recommendedName>
        <fullName evidence="3">Arrestin-like N-terminal domain-containing protein</fullName>
    </recommendedName>
</protein>
<proteinExistence type="predicted"/>
<sequence>MEDGDKIRKGLWGEYSKVHIKLALPNIQSLPLFSDIPYIINVTTTTAPLSHGKAHEHAGEKEIFPPVPRDPHEIEFELHRLVKFSAKITPGRASEDIATFFGGKSEKRPQIQVAVDLPAPRSVSSDGGSGEKVGTGSWVQRGTYRSAFRLNRPPTFTVDNIDDLYTLTV</sequence>
<accession>A0A2G8SVC7</accession>
<name>A0A2G8SVC7_9APHY</name>
<evidence type="ECO:0000313" key="1">
    <source>
        <dbReference type="EMBL" id="PIL37725.1"/>
    </source>
</evidence>
<dbReference type="OrthoDB" id="2333384at2759"/>
<keyword evidence="2" id="KW-1185">Reference proteome</keyword>
<gene>
    <name evidence="1" type="ORF">GSI_01419</name>
</gene>
<reference evidence="1 2" key="1">
    <citation type="journal article" date="2015" name="Sci. Rep.">
        <title>Chromosome-level genome map provides insights into diverse defense mechanisms in the medicinal fungus Ganoderma sinense.</title>
        <authorList>
            <person name="Zhu Y."/>
            <person name="Xu J."/>
            <person name="Sun C."/>
            <person name="Zhou S."/>
            <person name="Xu H."/>
            <person name="Nelson D.R."/>
            <person name="Qian J."/>
            <person name="Song J."/>
            <person name="Luo H."/>
            <person name="Xiang L."/>
            <person name="Li Y."/>
            <person name="Xu Z."/>
            <person name="Ji A."/>
            <person name="Wang L."/>
            <person name="Lu S."/>
            <person name="Hayward A."/>
            <person name="Sun W."/>
            <person name="Li X."/>
            <person name="Schwartz D.C."/>
            <person name="Wang Y."/>
            <person name="Chen S."/>
        </authorList>
    </citation>
    <scope>NUCLEOTIDE SEQUENCE [LARGE SCALE GENOMIC DNA]</scope>
    <source>
        <strain evidence="1 2">ZZ0214-1</strain>
    </source>
</reference>
<evidence type="ECO:0008006" key="3">
    <source>
        <dbReference type="Google" id="ProtNLM"/>
    </source>
</evidence>
<dbReference type="STRING" id="1077348.A0A2G8SVC7"/>
<organism evidence="1 2">
    <name type="scientific">Ganoderma sinense ZZ0214-1</name>
    <dbReference type="NCBI Taxonomy" id="1077348"/>
    <lineage>
        <taxon>Eukaryota</taxon>
        <taxon>Fungi</taxon>
        <taxon>Dikarya</taxon>
        <taxon>Basidiomycota</taxon>
        <taxon>Agaricomycotina</taxon>
        <taxon>Agaricomycetes</taxon>
        <taxon>Polyporales</taxon>
        <taxon>Polyporaceae</taxon>
        <taxon>Ganoderma</taxon>
    </lineage>
</organism>
<dbReference type="AlphaFoldDB" id="A0A2G8SVC7"/>
<dbReference type="EMBL" id="AYKW01000001">
    <property type="protein sequence ID" value="PIL37725.1"/>
    <property type="molecule type" value="Genomic_DNA"/>
</dbReference>
<evidence type="ECO:0000313" key="2">
    <source>
        <dbReference type="Proteomes" id="UP000230002"/>
    </source>
</evidence>
<dbReference type="Proteomes" id="UP000230002">
    <property type="component" value="Unassembled WGS sequence"/>
</dbReference>